<protein>
    <submittedName>
        <fullName evidence="1">Uncharacterized protein</fullName>
    </submittedName>
</protein>
<dbReference type="Proteomes" id="UP000005697">
    <property type="component" value="Unassembled WGS sequence"/>
</dbReference>
<dbReference type="AlphaFoldDB" id="F0F7M5"/>
<proteinExistence type="predicted"/>
<sequence length="63" mass="7073">MKIIFWFVLKSHVDGRSQNWSLIVFAIIEARILSFLNDNAAGGTTEKEGRTARVIKGIKAVVR</sequence>
<dbReference type="EMBL" id="AEWX01000024">
    <property type="protein sequence ID" value="EGC19718.1"/>
    <property type="molecule type" value="Genomic_DNA"/>
</dbReference>
<accession>F0F7M5</accession>
<reference evidence="1 2" key="1">
    <citation type="submission" date="2011-01" db="EMBL/GenBank/DDBJ databases">
        <authorList>
            <person name="Muzny D."/>
            <person name="Qin X."/>
            <person name="Deng J."/>
            <person name="Jiang H."/>
            <person name="Liu Y."/>
            <person name="Qu J."/>
            <person name="Song X.-Z."/>
            <person name="Zhang L."/>
            <person name="Thornton R."/>
            <person name="Coyle M."/>
            <person name="Francisco L."/>
            <person name="Jackson L."/>
            <person name="Javaid M."/>
            <person name="Korchina V."/>
            <person name="Kovar C."/>
            <person name="Mata R."/>
            <person name="Mathew T."/>
            <person name="Ngo R."/>
            <person name="Nguyen L."/>
            <person name="Nguyen N."/>
            <person name="Okwuonu G."/>
            <person name="Ongeri F."/>
            <person name="Pham C."/>
            <person name="Simmons D."/>
            <person name="Wilczek-Boney K."/>
            <person name="Hale W."/>
            <person name="Jakkamsetti A."/>
            <person name="Pham P."/>
            <person name="Ruth R."/>
            <person name="San Lucas F."/>
            <person name="Warren J."/>
            <person name="Zhang J."/>
            <person name="Zhao Z."/>
            <person name="Zhou C."/>
            <person name="Zhu D."/>
            <person name="Lee S."/>
            <person name="Bess C."/>
            <person name="Blankenburg K."/>
            <person name="Forbes L."/>
            <person name="Fu Q."/>
            <person name="Gubbala S."/>
            <person name="Hirani K."/>
            <person name="Jayaseelan J.C."/>
            <person name="Lara F."/>
            <person name="Munidasa M."/>
            <person name="Palculict T."/>
            <person name="Patil S."/>
            <person name="Pu L.-L."/>
            <person name="Saada N."/>
            <person name="Tang L."/>
            <person name="Weissenberger G."/>
            <person name="Zhu Y."/>
            <person name="Hemphill L."/>
            <person name="Shang Y."/>
            <person name="Youmans B."/>
            <person name="Ayvaz T."/>
            <person name="Ross M."/>
            <person name="Santibanez J."/>
            <person name="Aqrawi P."/>
            <person name="Gross S."/>
            <person name="Joshi V."/>
            <person name="Fowler G."/>
            <person name="Nazareth L."/>
            <person name="Reid J."/>
            <person name="Worley K."/>
            <person name="Petrosino J."/>
            <person name="Highlander S."/>
            <person name="Gibbs R."/>
        </authorList>
    </citation>
    <scope>NUCLEOTIDE SEQUENCE [LARGE SCALE GENOMIC DNA]</scope>
    <source>
        <strain evidence="1 2">DSM 16608</strain>
    </source>
</reference>
<comment type="caution">
    <text evidence="1">The sequence shown here is derived from an EMBL/GenBank/DDBJ whole genome shotgun (WGS) entry which is preliminary data.</text>
</comment>
<dbReference type="HOGENOM" id="CLU_2882154_0_0_10"/>
<evidence type="ECO:0000313" key="1">
    <source>
        <dbReference type="EMBL" id="EGC19718.1"/>
    </source>
</evidence>
<keyword evidence="2" id="KW-1185">Reference proteome</keyword>
<dbReference type="RefSeq" id="WP_007366346.1">
    <property type="nucleotide sequence ID" value="NZ_GL872282.1"/>
</dbReference>
<evidence type="ECO:0000313" key="2">
    <source>
        <dbReference type="Proteomes" id="UP000005697"/>
    </source>
</evidence>
<organism evidence="1 2">
    <name type="scientific">Prevotella multiformis DSM 16608</name>
    <dbReference type="NCBI Taxonomy" id="888743"/>
    <lineage>
        <taxon>Bacteria</taxon>
        <taxon>Pseudomonadati</taxon>
        <taxon>Bacteroidota</taxon>
        <taxon>Bacteroidia</taxon>
        <taxon>Bacteroidales</taxon>
        <taxon>Prevotellaceae</taxon>
        <taxon>Prevotella</taxon>
    </lineage>
</organism>
<name>F0F7M5_9BACT</name>
<gene>
    <name evidence="1" type="ORF">HMPREF9141_1592</name>
</gene>